<dbReference type="PANTHER" id="PTHR31928:SF7">
    <property type="entry name" value="FACTOR 1-DELTA, PUTATIVE (DUF936)-RELATED"/>
    <property type="match status" value="1"/>
</dbReference>
<dbReference type="STRING" id="57577.A0A2K3PMD5"/>
<feature type="domain" description="DUF936" evidence="2">
    <location>
        <begin position="4"/>
        <end position="121"/>
    </location>
</feature>
<feature type="compositionally biased region" description="Low complexity" evidence="1">
    <location>
        <begin position="191"/>
        <end position="208"/>
    </location>
</feature>
<evidence type="ECO:0000313" key="5">
    <source>
        <dbReference type="Proteomes" id="UP000236291"/>
    </source>
</evidence>
<feature type="domain" description="DUF6857" evidence="3">
    <location>
        <begin position="286"/>
        <end position="596"/>
    </location>
</feature>
<feature type="region of interest" description="Disordered" evidence="1">
    <location>
        <begin position="453"/>
        <end position="488"/>
    </location>
</feature>
<evidence type="ECO:0000259" key="3">
    <source>
        <dbReference type="Pfam" id="PF21647"/>
    </source>
</evidence>
<evidence type="ECO:0000313" key="4">
    <source>
        <dbReference type="EMBL" id="PNY16447.1"/>
    </source>
</evidence>
<evidence type="ECO:0000259" key="2">
    <source>
        <dbReference type="Pfam" id="PF06075"/>
    </source>
</evidence>
<reference evidence="4 5" key="2">
    <citation type="journal article" date="2017" name="Front. Plant Sci.">
        <title>Gene Classification and Mining of Molecular Markers Useful in Red Clover (Trifolium pratense) Breeding.</title>
        <authorList>
            <person name="Istvanek J."/>
            <person name="Dluhosova J."/>
            <person name="Dluhos P."/>
            <person name="Patkova L."/>
            <person name="Nedelnik J."/>
            <person name="Repkova J."/>
        </authorList>
    </citation>
    <scope>NUCLEOTIDE SEQUENCE [LARGE SCALE GENOMIC DNA]</scope>
    <source>
        <strain evidence="5">cv. Tatra</strain>
        <tissue evidence="4">Young leaves</tissue>
    </source>
</reference>
<sequence length="597" mass="66613">MASLTPGVLTKLLQNAGNRVTNEHRQPLLQVTEIIPRLLSEDTWQPNTGYFLKLSDSLHSAYVSVSDSDSELIRSNKLQLGQFVYVTRFDSDDSSSVPLVSGLNPLPKRRACVVGNPIDLVSTDCLHVHTPSKPNNNVKIKNNKNKKKENNGSHSNVNKNMNVNNNNVVVEMRRFSLDSATRRVWDHRSVVSKTKPSSPSSTSRFNFNKSTPTSPNVIDRKVSLKTNSPSPLKSPTTSIISPLKNKDENLCPKMTGTPPRKSTIITPKSPCVGNDTVPSKLVKVPLNFKTWYDKSGSWDNLPPPICNLGKQVVTHRNVAFLAAVRSLEEASAADTVLQCMCLFSELCESRQTLPAGLLVKQFLELHLSLQRVTMVFDSLLSAPPETKPSSHTTIQSLVEDTCKVPTRKNATFWVQAALDTDLSKFNLYKTQEKSEALNGERCHYVVIENSHKEMNTEESTVPNKQSRVTQAHPLQNSTGKKISSSKRNLLVAKNKDAEKQDQSKESEQKAAANLAEKLLVASREWFLKYLEESISNEFGLKNEENSEVACLLGQLRKVNHWLDNLVDVGKVDHRVEKLRKSLYRFLLEHVNSAVASS</sequence>
<reference evidence="4 5" key="1">
    <citation type="journal article" date="2014" name="Am. J. Bot.">
        <title>Genome assembly and annotation for red clover (Trifolium pratense; Fabaceae).</title>
        <authorList>
            <person name="Istvanek J."/>
            <person name="Jaros M."/>
            <person name="Krenek A."/>
            <person name="Repkova J."/>
        </authorList>
    </citation>
    <scope>NUCLEOTIDE SEQUENCE [LARGE SCALE GENOMIC DNA]</scope>
    <source>
        <strain evidence="5">cv. Tatra</strain>
        <tissue evidence="4">Young leaves</tissue>
    </source>
</reference>
<protein>
    <submittedName>
        <fullName evidence="4">Serine-rich adhesin for platelets-like protein</fullName>
    </submittedName>
</protein>
<evidence type="ECO:0000256" key="1">
    <source>
        <dbReference type="SAM" id="MobiDB-lite"/>
    </source>
</evidence>
<feature type="region of interest" description="Disordered" evidence="1">
    <location>
        <begin position="131"/>
        <end position="163"/>
    </location>
</feature>
<gene>
    <name evidence="4" type="ORF">L195_g013167</name>
</gene>
<organism evidence="4 5">
    <name type="scientific">Trifolium pratense</name>
    <name type="common">Red clover</name>
    <dbReference type="NCBI Taxonomy" id="57577"/>
    <lineage>
        <taxon>Eukaryota</taxon>
        <taxon>Viridiplantae</taxon>
        <taxon>Streptophyta</taxon>
        <taxon>Embryophyta</taxon>
        <taxon>Tracheophyta</taxon>
        <taxon>Spermatophyta</taxon>
        <taxon>Magnoliopsida</taxon>
        <taxon>eudicotyledons</taxon>
        <taxon>Gunneridae</taxon>
        <taxon>Pentapetalae</taxon>
        <taxon>rosids</taxon>
        <taxon>fabids</taxon>
        <taxon>Fabales</taxon>
        <taxon>Fabaceae</taxon>
        <taxon>Papilionoideae</taxon>
        <taxon>50 kb inversion clade</taxon>
        <taxon>NPAAA clade</taxon>
        <taxon>Hologalegina</taxon>
        <taxon>IRL clade</taxon>
        <taxon>Trifolieae</taxon>
        <taxon>Trifolium</taxon>
    </lineage>
</organism>
<comment type="caution">
    <text evidence="4">The sequence shown here is derived from an EMBL/GenBank/DDBJ whole genome shotgun (WGS) entry which is preliminary data.</text>
</comment>
<dbReference type="EMBL" id="ASHM01008527">
    <property type="protein sequence ID" value="PNY16447.1"/>
    <property type="molecule type" value="Genomic_DNA"/>
</dbReference>
<dbReference type="InterPro" id="IPR012340">
    <property type="entry name" value="NA-bd_OB-fold"/>
</dbReference>
<dbReference type="InterPro" id="IPR010341">
    <property type="entry name" value="DUF936_pln"/>
</dbReference>
<dbReference type="InterPro" id="IPR048297">
    <property type="entry name" value="DUF936_dom_pln"/>
</dbReference>
<name>A0A2K3PMD5_TRIPR</name>
<proteinExistence type="predicted"/>
<dbReference type="AlphaFoldDB" id="A0A2K3PMD5"/>
<dbReference type="Gene3D" id="2.40.50.140">
    <property type="entry name" value="Nucleic acid-binding proteins"/>
    <property type="match status" value="1"/>
</dbReference>
<dbReference type="Proteomes" id="UP000236291">
    <property type="component" value="Unassembled WGS sequence"/>
</dbReference>
<dbReference type="InterPro" id="IPR049172">
    <property type="entry name" value="DUF6857_pln"/>
</dbReference>
<feature type="compositionally biased region" description="Polar residues" evidence="1">
    <location>
        <begin position="457"/>
        <end position="487"/>
    </location>
</feature>
<dbReference type="Pfam" id="PF06075">
    <property type="entry name" value="DUF936"/>
    <property type="match status" value="1"/>
</dbReference>
<feature type="region of interest" description="Disordered" evidence="1">
    <location>
        <begin position="187"/>
        <end position="269"/>
    </location>
</feature>
<dbReference type="PANTHER" id="PTHR31928">
    <property type="entry name" value="EXPRESSED PROTEIN"/>
    <property type="match status" value="1"/>
</dbReference>
<dbReference type="Pfam" id="PF21647">
    <property type="entry name" value="DUF6857"/>
    <property type="match status" value="1"/>
</dbReference>
<feature type="compositionally biased region" description="Polar residues" evidence="1">
    <location>
        <begin position="224"/>
        <end position="240"/>
    </location>
</feature>
<accession>A0A2K3PMD5</accession>